<name>A0A8B7YZE0_ACAPL</name>
<dbReference type="AlphaFoldDB" id="A0A8B7YZE0"/>
<dbReference type="InterPro" id="IPR027865">
    <property type="entry name" value="C5orf34-like_C"/>
</dbReference>
<dbReference type="Pfam" id="PF22833">
    <property type="entry name" value="C5orf34_2nd"/>
    <property type="match status" value="1"/>
</dbReference>
<gene>
    <name evidence="7" type="primary">LOC110983625</name>
</gene>
<evidence type="ECO:0000313" key="7">
    <source>
        <dbReference type="RefSeq" id="XP_022098718.1"/>
    </source>
</evidence>
<dbReference type="RefSeq" id="XP_022098718.1">
    <property type="nucleotide sequence ID" value="XM_022243026.1"/>
</dbReference>
<dbReference type="GeneID" id="110983625"/>
<protein>
    <submittedName>
        <fullName evidence="7">Uncharacterized protein C5orf34 homolog isoform X1</fullName>
    </submittedName>
</protein>
<organism evidence="6 7">
    <name type="scientific">Acanthaster planci</name>
    <name type="common">Crown-of-thorns starfish</name>
    <dbReference type="NCBI Taxonomy" id="133434"/>
    <lineage>
        <taxon>Eukaryota</taxon>
        <taxon>Metazoa</taxon>
        <taxon>Echinodermata</taxon>
        <taxon>Eleutherozoa</taxon>
        <taxon>Asterozoa</taxon>
        <taxon>Asteroidea</taxon>
        <taxon>Valvatacea</taxon>
        <taxon>Valvatida</taxon>
        <taxon>Acanthasteridae</taxon>
        <taxon>Acanthaster</taxon>
    </lineage>
</organism>
<feature type="domain" description="C5orf34-like" evidence="5">
    <location>
        <begin position="416"/>
        <end position="498"/>
    </location>
</feature>
<reference evidence="7" key="1">
    <citation type="submission" date="2025-08" db="UniProtKB">
        <authorList>
            <consortium name="RefSeq"/>
        </authorList>
    </citation>
    <scope>IDENTIFICATION</scope>
</reference>
<dbReference type="InterPro" id="IPR053901">
    <property type="entry name" value="C5orf34-like"/>
</dbReference>
<accession>A0A8B7YZE0</accession>
<evidence type="ECO:0000256" key="1">
    <source>
        <dbReference type="SAM" id="MobiDB-lite"/>
    </source>
</evidence>
<dbReference type="Pfam" id="PF15025">
    <property type="entry name" value="C5orf34-like_N"/>
    <property type="match status" value="1"/>
</dbReference>
<dbReference type="PANTHER" id="PTHR34531:SF1">
    <property type="entry name" value="CHROMOSOME 5 OPEN READING FRAME 34"/>
    <property type="match status" value="1"/>
</dbReference>
<evidence type="ECO:0000259" key="2">
    <source>
        <dbReference type="Pfam" id="PF15016"/>
    </source>
</evidence>
<evidence type="ECO:0000313" key="6">
    <source>
        <dbReference type="Proteomes" id="UP000694845"/>
    </source>
</evidence>
<proteinExistence type="predicted"/>
<dbReference type="Pfam" id="PF22834">
    <property type="entry name" value="Polo_box_4"/>
    <property type="match status" value="1"/>
</dbReference>
<dbReference type="InterPro" id="IPR027830">
    <property type="entry name" value="C5orf34-like_N"/>
</dbReference>
<dbReference type="PANTHER" id="PTHR34531">
    <property type="entry name" value="ZGC:153352"/>
    <property type="match status" value="1"/>
</dbReference>
<sequence length="757" mass="84496">MTSKPAAALTSVIIFSNDATELTFSDGTKLELSPCGASFVCQRPTGRGQHALGGEKRIQQRTEFATNEFKDKVRQALECRNRFAEHPYLCHLFLCDETILQLFADIKAVKWPKHAKNLPWKTQANGSVKVTSIDECASLFLSANKQEFTVEFLCKLSQKELPKRPVKRQAKFIQGQSVRIPQDDERPTTEMDLASNIERVVYGGSSEQFSQTVCVQDSPYMETLVKEKESPRKSKCFRYCSQVSSDGYDENDTGSCSKMECPQGVKGQSPAIEKFIAIKHGYTWVVQHHAVEHCPECWRHPLHLALNFVPEENSGTPPEKKGLKVSFEADVGSSDKHPAERRVVRDVNIGKKKDKKILQGPTSPGEPLMDAELVTSPLPDPLPLSCGASHLHKWRKDASARGVDLREEDIPAGKSIKVWFSNGHIFRLSRTPHPSVQIYPGDGTVIKSTGGKGGFFTHIIPQGGSLDERMLCVRNPPPDCPRAKYSIAGVLRKASRLLQNTMQAELGLISGEENCCWKANSGWLLKSPNTTVVLEESKIEGLGQFIAFSNGKVRVVFSDRTTLDMEWDFRNRVDGNGEHQNKRNVQNHPVAPAPRIRKSCFESILQKGCCQLLLPNGDYKLVCLDNPQEYERHVKAAVEWASWVASSPEERVAFYAINESSLSQHDWAVQKELQKIKCFGYILDIALLPDADRKLGDMGDISRTDGPLSRDVLSRSVPPTDEPDDLTLADTAPDFVVDALRRTSHTIQNIDSLLDKF</sequence>
<evidence type="ECO:0000259" key="3">
    <source>
        <dbReference type="Pfam" id="PF15025"/>
    </source>
</evidence>
<feature type="domain" description="C5orf34-like C-terminal" evidence="2">
    <location>
        <begin position="530"/>
        <end position="643"/>
    </location>
</feature>
<dbReference type="KEGG" id="aplc:110983625"/>
<feature type="domain" description="C5orf34-like second" evidence="4">
    <location>
        <begin position="125"/>
        <end position="305"/>
    </location>
</feature>
<dbReference type="InterPro" id="IPR053899">
    <property type="entry name" value="C5orf34-like_2nd"/>
</dbReference>
<feature type="domain" description="C5orf34-like N-terminal" evidence="3">
    <location>
        <begin position="12"/>
        <end position="81"/>
    </location>
</feature>
<evidence type="ECO:0000259" key="5">
    <source>
        <dbReference type="Pfam" id="PF22834"/>
    </source>
</evidence>
<keyword evidence="6" id="KW-1185">Reference proteome</keyword>
<dbReference type="Pfam" id="PF15016">
    <property type="entry name" value="C5orf34_C"/>
    <property type="match status" value="1"/>
</dbReference>
<dbReference type="OrthoDB" id="75908at2759"/>
<evidence type="ECO:0000259" key="4">
    <source>
        <dbReference type="Pfam" id="PF22833"/>
    </source>
</evidence>
<dbReference type="Proteomes" id="UP000694845">
    <property type="component" value="Unplaced"/>
</dbReference>
<feature type="region of interest" description="Disordered" evidence="1">
    <location>
        <begin position="699"/>
        <end position="724"/>
    </location>
</feature>
<dbReference type="InterPro" id="IPR053900">
    <property type="entry name" value="C5orf34-like_dom"/>
</dbReference>